<dbReference type="InterPro" id="IPR024079">
    <property type="entry name" value="MetalloPept_cat_dom_sf"/>
</dbReference>
<keyword evidence="6" id="KW-0482">Metalloprotease</keyword>
<dbReference type="Gene3D" id="3.40.390.10">
    <property type="entry name" value="Collagenase (Catalytic Domain)"/>
    <property type="match status" value="1"/>
</dbReference>
<dbReference type="GO" id="GO:0008237">
    <property type="term" value="F:metallopeptidase activity"/>
    <property type="evidence" value="ECO:0007669"/>
    <property type="project" value="UniProtKB-KW"/>
</dbReference>
<evidence type="ECO:0000256" key="1">
    <source>
        <dbReference type="ARBA" id="ARBA00001947"/>
    </source>
</evidence>
<reference evidence="7" key="1">
    <citation type="journal article" date="2020" name="mSystems">
        <title>Genome- and Community-Level Interaction Insights into Carbon Utilization and Element Cycling Functions of Hydrothermarchaeota in Hydrothermal Sediment.</title>
        <authorList>
            <person name="Zhou Z."/>
            <person name="Liu Y."/>
            <person name="Xu W."/>
            <person name="Pan J."/>
            <person name="Luo Z.H."/>
            <person name="Li M."/>
        </authorList>
    </citation>
    <scope>NUCLEOTIDE SEQUENCE [LARGE SCALE GENOMIC DNA]</scope>
    <source>
        <strain evidence="7">SpSt-618</strain>
    </source>
</reference>
<evidence type="ECO:0000256" key="5">
    <source>
        <dbReference type="ARBA" id="ARBA00022833"/>
    </source>
</evidence>
<dbReference type="GO" id="GO:0006508">
    <property type="term" value="P:proteolysis"/>
    <property type="evidence" value="ECO:0007669"/>
    <property type="project" value="UniProtKB-KW"/>
</dbReference>
<protein>
    <recommendedName>
        <fullName evidence="8">Archaemetzincin</fullName>
    </recommendedName>
</protein>
<dbReference type="PANTHER" id="PTHR15910:SF1">
    <property type="entry name" value="ARCHAEMETZINCIN-2"/>
    <property type="match status" value="1"/>
</dbReference>
<evidence type="ECO:0000256" key="4">
    <source>
        <dbReference type="ARBA" id="ARBA00022801"/>
    </source>
</evidence>
<gene>
    <name evidence="7" type="ORF">ENT87_08735</name>
</gene>
<keyword evidence="2" id="KW-0645">Protease</keyword>
<sequence>MQIQLFRTRNVERKMLEEVASCLHKVFSANVEIVDHYIEPPIDIFDDKRMQYLADAFVYHVYRYRNFVSIAIILAEFDAYVKGLNFVFGLAIPHLKTAAVFLPRLAVAASGIVFIERVKKEVIHELGHILGLKHCFKRECVMSFSNSVAEVDSKTMKFCRKCTKLLEKQGYKIGQEYTLM</sequence>
<dbReference type="NCBIfam" id="NF033823">
    <property type="entry name" value="archmetzin"/>
    <property type="match status" value="1"/>
</dbReference>
<evidence type="ECO:0000256" key="3">
    <source>
        <dbReference type="ARBA" id="ARBA00022723"/>
    </source>
</evidence>
<name>A0A7J3IAI4_9CREN</name>
<evidence type="ECO:0000256" key="6">
    <source>
        <dbReference type="ARBA" id="ARBA00023049"/>
    </source>
</evidence>
<dbReference type="AlphaFoldDB" id="A0A7J3IAI4"/>
<dbReference type="SUPFAM" id="SSF55486">
    <property type="entry name" value="Metalloproteases ('zincins'), catalytic domain"/>
    <property type="match status" value="1"/>
</dbReference>
<dbReference type="GO" id="GO:0008270">
    <property type="term" value="F:zinc ion binding"/>
    <property type="evidence" value="ECO:0007669"/>
    <property type="project" value="InterPro"/>
</dbReference>
<comment type="cofactor">
    <cofactor evidence="1">
        <name>Zn(2+)</name>
        <dbReference type="ChEBI" id="CHEBI:29105"/>
    </cofactor>
</comment>
<comment type="caution">
    <text evidence="7">The sequence shown here is derived from an EMBL/GenBank/DDBJ whole genome shotgun (WGS) entry which is preliminary data.</text>
</comment>
<evidence type="ECO:0000313" key="7">
    <source>
        <dbReference type="EMBL" id="HGN37611.1"/>
    </source>
</evidence>
<dbReference type="Pfam" id="PF07998">
    <property type="entry name" value="Peptidase_M54"/>
    <property type="match status" value="1"/>
</dbReference>
<dbReference type="InterPro" id="IPR012091">
    <property type="entry name" value="Pept_M54_archaemetzncn_arc/bac"/>
</dbReference>
<keyword evidence="4" id="KW-0378">Hydrolase</keyword>
<dbReference type="PIRSF" id="PIRSF005785">
    <property type="entry name" value="Zn-prot_arch"/>
    <property type="match status" value="1"/>
</dbReference>
<evidence type="ECO:0000256" key="2">
    <source>
        <dbReference type="ARBA" id="ARBA00022670"/>
    </source>
</evidence>
<accession>A0A7J3IAI4</accession>
<keyword evidence="5" id="KW-0862">Zinc</keyword>
<dbReference type="InterPro" id="IPR012962">
    <property type="entry name" value="Pept_M54_archaemetzincn"/>
</dbReference>
<proteinExistence type="predicted"/>
<evidence type="ECO:0008006" key="8">
    <source>
        <dbReference type="Google" id="ProtNLM"/>
    </source>
</evidence>
<dbReference type="CDD" id="cd11375">
    <property type="entry name" value="Peptidase_M54"/>
    <property type="match status" value="1"/>
</dbReference>
<keyword evidence="3" id="KW-0479">Metal-binding</keyword>
<dbReference type="PANTHER" id="PTHR15910">
    <property type="entry name" value="ARCHAEMETZINCIN"/>
    <property type="match status" value="1"/>
</dbReference>
<organism evidence="7">
    <name type="scientific">Ignisphaera aggregans</name>
    <dbReference type="NCBI Taxonomy" id="334771"/>
    <lineage>
        <taxon>Archaea</taxon>
        <taxon>Thermoproteota</taxon>
        <taxon>Thermoprotei</taxon>
        <taxon>Desulfurococcales</taxon>
        <taxon>Desulfurococcaceae</taxon>
        <taxon>Ignisphaera</taxon>
    </lineage>
</organism>
<dbReference type="EMBL" id="DTAI01000256">
    <property type="protein sequence ID" value="HGN37611.1"/>
    <property type="molecule type" value="Genomic_DNA"/>
</dbReference>